<dbReference type="EMBL" id="QLTA01000016">
    <property type="protein sequence ID" value="RAR82876.1"/>
    <property type="molecule type" value="Genomic_DNA"/>
</dbReference>
<keyword evidence="4" id="KW-1185">Reference proteome</keyword>
<reference evidence="3 4" key="1">
    <citation type="submission" date="2018-06" db="EMBL/GenBank/DDBJ databases">
        <title>Genomic Encyclopedia of Archaeal and Bacterial Type Strains, Phase II (KMG-II): from individual species to whole genera.</title>
        <authorList>
            <person name="Goeker M."/>
        </authorList>
    </citation>
    <scope>NUCLEOTIDE SEQUENCE [LARGE SCALE GENOMIC DNA]</scope>
    <source>
        <strain evidence="3 4">CFPB 3232</strain>
    </source>
</reference>
<comment type="caution">
    <text evidence="3">The sequence shown here is derived from an EMBL/GenBank/DDBJ whole genome shotgun (WGS) entry which is preliminary data.</text>
</comment>
<dbReference type="RefSeq" id="WP_111877206.1">
    <property type="nucleotide sequence ID" value="NZ_CBCSGC010000071.1"/>
</dbReference>
<gene>
    <name evidence="3" type="ORF">AX018_101684</name>
</gene>
<organism evidence="3 4">
    <name type="scientific">Paracidovorax anthurii</name>
    <dbReference type="NCBI Taxonomy" id="78229"/>
    <lineage>
        <taxon>Bacteria</taxon>
        <taxon>Pseudomonadati</taxon>
        <taxon>Pseudomonadota</taxon>
        <taxon>Betaproteobacteria</taxon>
        <taxon>Burkholderiales</taxon>
        <taxon>Comamonadaceae</taxon>
        <taxon>Paracidovorax</taxon>
    </lineage>
</organism>
<dbReference type="AlphaFoldDB" id="A0A328ZKC8"/>
<keyword evidence="2" id="KW-0732">Signal</keyword>
<name>A0A328ZKC8_9BURK</name>
<evidence type="ECO:0000313" key="3">
    <source>
        <dbReference type="EMBL" id="RAR82876.1"/>
    </source>
</evidence>
<accession>A0A328ZKC8</accession>
<sequence>MQRTNHARALARLAAALLIGGALAGAAPAAQDTAEPSQTPGGSARAKAPKKSLKIHNGPPNHSGETPAERDRRLYRECRGLPNAGACLGYARR</sequence>
<protein>
    <recommendedName>
        <fullName evidence="5">PsiF repeat-containing protein</fullName>
    </recommendedName>
</protein>
<evidence type="ECO:0008006" key="5">
    <source>
        <dbReference type="Google" id="ProtNLM"/>
    </source>
</evidence>
<evidence type="ECO:0000256" key="2">
    <source>
        <dbReference type="SAM" id="SignalP"/>
    </source>
</evidence>
<evidence type="ECO:0000256" key="1">
    <source>
        <dbReference type="SAM" id="MobiDB-lite"/>
    </source>
</evidence>
<dbReference type="OrthoDB" id="8913726at2"/>
<feature type="signal peptide" evidence="2">
    <location>
        <begin position="1"/>
        <end position="24"/>
    </location>
</feature>
<feature type="chain" id="PRO_5016276471" description="PsiF repeat-containing protein" evidence="2">
    <location>
        <begin position="25"/>
        <end position="93"/>
    </location>
</feature>
<dbReference type="Proteomes" id="UP000248856">
    <property type="component" value="Unassembled WGS sequence"/>
</dbReference>
<proteinExistence type="predicted"/>
<feature type="region of interest" description="Disordered" evidence="1">
    <location>
        <begin position="25"/>
        <end position="74"/>
    </location>
</feature>
<evidence type="ECO:0000313" key="4">
    <source>
        <dbReference type="Proteomes" id="UP000248856"/>
    </source>
</evidence>